<protein>
    <recommendedName>
        <fullName evidence="4">Xaa-Pro aminopeptidase</fullName>
        <ecNumber evidence="4">3.4.11.9</ecNumber>
    </recommendedName>
</protein>
<organism evidence="12 13">
    <name type="scientific">Acinetobacter terrae</name>
    <dbReference type="NCBI Taxonomy" id="2731247"/>
    <lineage>
        <taxon>Bacteria</taxon>
        <taxon>Pseudomonadati</taxon>
        <taxon>Pseudomonadota</taxon>
        <taxon>Gammaproteobacteria</taxon>
        <taxon>Moraxellales</taxon>
        <taxon>Moraxellaceae</taxon>
        <taxon>Acinetobacter</taxon>
        <taxon>Acinetobacter Taxon 24</taxon>
    </lineage>
</organism>
<evidence type="ECO:0000256" key="10">
    <source>
        <dbReference type="RuleBase" id="RU000590"/>
    </source>
</evidence>
<feature type="domain" description="Aminopeptidase P N-terminal" evidence="11">
    <location>
        <begin position="3"/>
        <end position="140"/>
    </location>
</feature>
<dbReference type="CDD" id="cd01087">
    <property type="entry name" value="Prolidase"/>
    <property type="match status" value="1"/>
</dbReference>
<dbReference type="Proteomes" id="UP000546536">
    <property type="component" value="Unassembled WGS sequence"/>
</dbReference>
<dbReference type="InterPro" id="IPR000994">
    <property type="entry name" value="Pept_M24"/>
</dbReference>
<reference evidence="12 13" key="1">
    <citation type="submission" date="2020-04" db="EMBL/GenBank/DDBJ databases">
        <title>Acinetobacter Taxon 24.</title>
        <authorList>
            <person name="Nemec A."/>
            <person name="Radolfova-Krizova L."/>
            <person name="Higgins P.G."/>
            <person name="Spanelova P."/>
        </authorList>
    </citation>
    <scope>NUCLEOTIDE SEQUENCE [LARGE SCALE GENOMIC DNA]</scope>
    <source>
        <strain evidence="12 13">ANC 4279</strain>
    </source>
</reference>
<comment type="cofactor">
    <cofactor evidence="2">
        <name>Mn(2+)</name>
        <dbReference type="ChEBI" id="CHEBI:29035"/>
    </cofactor>
</comment>
<keyword evidence="6 10" id="KW-0479">Metal-binding</keyword>
<keyword evidence="9" id="KW-0464">Manganese</keyword>
<dbReference type="SMART" id="SM01011">
    <property type="entry name" value="AMP_N"/>
    <property type="match status" value="1"/>
</dbReference>
<proteinExistence type="inferred from homology"/>
<dbReference type="PANTHER" id="PTHR43226:SF4">
    <property type="entry name" value="XAA-PRO AMINOPEPTIDASE 3"/>
    <property type="match status" value="1"/>
</dbReference>
<keyword evidence="5" id="KW-0645">Protease</keyword>
<comment type="similarity">
    <text evidence="3 10">Belongs to the peptidase M24B family.</text>
</comment>
<dbReference type="InterPro" id="IPR007865">
    <property type="entry name" value="Aminopep_P_N"/>
</dbReference>
<keyword evidence="12" id="KW-0031">Aminopeptidase</keyword>
<keyword evidence="8" id="KW-0482">Metalloprotease</keyword>
<keyword evidence="7 12" id="KW-0378">Hydrolase</keyword>
<evidence type="ECO:0000256" key="9">
    <source>
        <dbReference type="ARBA" id="ARBA00023211"/>
    </source>
</evidence>
<dbReference type="Pfam" id="PF05195">
    <property type="entry name" value="AMP_N"/>
    <property type="match status" value="1"/>
</dbReference>
<evidence type="ECO:0000313" key="13">
    <source>
        <dbReference type="Proteomes" id="UP000546536"/>
    </source>
</evidence>
<evidence type="ECO:0000256" key="8">
    <source>
        <dbReference type="ARBA" id="ARBA00023049"/>
    </source>
</evidence>
<evidence type="ECO:0000313" key="12">
    <source>
        <dbReference type="EMBL" id="NNH87858.1"/>
    </source>
</evidence>
<dbReference type="EC" id="3.4.11.9" evidence="4"/>
<dbReference type="InterPro" id="IPR036005">
    <property type="entry name" value="Creatinase/aminopeptidase-like"/>
</dbReference>
<dbReference type="RefSeq" id="WP_171544522.1">
    <property type="nucleotide sequence ID" value="NZ_JABERG010000011.1"/>
</dbReference>
<dbReference type="PANTHER" id="PTHR43226">
    <property type="entry name" value="XAA-PRO AMINOPEPTIDASE 3"/>
    <property type="match status" value="1"/>
</dbReference>
<accession>A0ABX1V6N6</accession>
<dbReference type="InterPro" id="IPR001131">
    <property type="entry name" value="Peptidase_M24B_aminopep-P_CS"/>
</dbReference>
<gene>
    <name evidence="12" type="primary">pepP</name>
    <name evidence="12" type="ORF">HLH13_09120</name>
</gene>
<evidence type="ECO:0000256" key="7">
    <source>
        <dbReference type="ARBA" id="ARBA00022801"/>
    </source>
</evidence>
<name>A0ABX1V6N6_9GAMM</name>
<dbReference type="InterPro" id="IPR029149">
    <property type="entry name" value="Creatin/AminoP/Spt16_N"/>
</dbReference>
<evidence type="ECO:0000256" key="4">
    <source>
        <dbReference type="ARBA" id="ARBA00012574"/>
    </source>
</evidence>
<dbReference type="SUPFAM" id="SSF53092">
    <property type="entry name" value="Creatinase/prolidase N-terminal domain"/>
    <property type="match status" value="1"/>
</dbReference>
<dbReference type="Pfam" id="PF00557">
    <property type="entry name" value="Peptidase_M24"/>
    <property type="match status" value="1"/>
</dbReference>
<dbReference type="PROSITE" id="PS00491">
    <property type="entry name" value="PROLINE_PEPTIDASE"/>
    <property type="match status" value="1"/>
</dbReference>
<dbReference type="EMBL" id="JABERG010000011">
    <property type="protein sequence ID" value="NNH87858.1"/>
    <property type="molecule type" value="Genomic_DNA"/>
</dbReference>
<comment type="caution">
    <text evidence="12">The sequence shown here is derived from an EMBL/GenBank/DDBJ whole genome shotgun (WGS) entry which is preliminary data.</text>
</comment>
<dbReference type="Gene3D" id="3.40.350.10">
    <property type="entry name" value="Creatinase/prolidase N-terminal domain"/>
    <property type="match status" value="1"/>
</dbReference>
<evidence type="ECO:0000256" key="3">
    <source>
        <dbReference type="ARBA" id="ARBA00008766"/>
    </source>
</evidence>
<evidence type="ECO:0000259" key="11">
    <source>
        <dbReference type="SMART" id="SM01011"/>
    </source>
</evidence>
<dbReference type="NCBIfam" id="NF008131">
    <property type="entry name" value="PRK10879.1"/>
    <property type="match status" value="1"/>
</dbReference>
<dbReference type="InterPro" id="IPR052433">
    <property type="entry name" value="X-Pro_dipept-like"/>
</dbReference>
<comment type="catalytic activity">
    <reaction evidence="1">
        <text>Release of any N-terminal amino acid, including proline, that is linked to proline, even from a dipeptide or tripeptide.</text>
        <dbReference type="EC" id="3.4.11.9"/>
    </reaction>
</comment>
<keyword evidence="13" id="KW-1185">Reference proteome</keyword>
<evidence type="ECO:0000256" key="5">
    <source>
        <dbReference type="ARBA" id="ARBA00022670"/>
    </source>
</evidence>
<sequence length="443" mass="49713">MKLTQADFQERRDRLAEEMGPHSIAIIATSPVAMRNRDADYKFRADSSFFYLTGFAEPEAVAVIETFESIGEGYTYSLFCRERNREMEIWNGYRAGVDGAVDDYEADEAYAIDLLDEEIIEKLLDKQKLFYRIGQQADFDARVAKWIAEANGESRRGTSAPANVIQLDRVLDEMRLHKSEKEIKLMQLASNISSEAHTRAMQTVRPGMMEYALEAEINYIFGKNGCVPAYNSIVGGGANACILHYVENDKALNDGDLVLIDAACEYQLYASDITRTFPVNGKFSPEQKALYELILKAQLAAIDAVRIGNSYKEPHHVAVRIMVEGLVELGLMKGDIEEIIRTESFRQFYMHGTGHWLGMDVHDVGSYKIDGEWRAYEEGMVVTVEPGLYIAPDDETVDAKWRGIGIRIEDDVVATENGPLVLTKDVVKTVEDIEALMAKAKVA</sequence>
<evidence type="ECO:0000256" key="6">
    <source>
        <dbReference type="ARBA" id="ARBA00022723"/>
    </source>
</evidence>
<dbReference type="SUPFAM" id="SSF55920">
    <property type="entry name" value="Creatinase/aminopeptidase"/>
    <property type="match status" value="1"/>
</dbReference>
<evidence type="ECO:0000256" key="2">
    <source>
        <dbReference type="ARBA" id="ARBA00001936"/>
    </source>
</evidence>
<dbReference type="GO" id="GO:0004177">
    <property type="term" value="F:aminopeptidase activity"/>
    <property type="evidence" value="ECO:0007669"/>
    <property type="project" value="UniProtKB-KW"/>
</dbReference>
<dbReference type="Gene3D" id="3.90.230.10">
    <property type="entry name" value="Creatinase/methionine aminopeptidase superfamily"/>
    <property type="match status" value="1"/>
</dbReference>
<evidence type="ECO:0000256" key="1">
    <source>
        <dbReference type="ARBA" id="ARBA00001424"/>
    </source>
</evidence>